<dbReference type="EMBL" id="FMCW01000050">
    <property type="protein sequence ID" value="SCF20815.1"/>
    <property type="molecule type" value="Genomic_DNA"/>
</dbReference>
<dbReference type="Proteomes" id="UP000199375">
    <property type="component" value="Unassembled WGS sequence"/>
</dbReference>
<accession>A0A1C4YJ76</accession>
<reference evidence="2 3" key="1">
    <citation type="submission" date="2016-06" db="EMBL/GenBank/DDBJ databases">
        <authorList>
            <person name="Kjaerup R.B."/>
            <person name="Dalgaard T.S."/>
            <person name="Juul-Madsen H.R."/>
        </authorList>
    </citation>
    <scope>NUCLEOTIDE SEQUENCE [LARGE SCALE GENOMIC DNA]</scope>
    <source>
        <strain evidence="2 3">DSM 45626</strain>
    </source>
</reference>
<organism evidence="2 3">
    <name type="scientific">Micromonospora haikouensis</name>
    <dbReference type="NCBI Taxonomy" id="686309"/>
    <lineage>
        <taxon>Bacteria</taxon>
        <taxon>Bacillati</taxon>
        <taxon>Actinomycetota</taxon>
        <taxon>Actinomycetes</taxon>
        <taxon>Micromonosporales</taxon>
        <taxon>Micromonosporaceae</taxon>
        <taxon>Micromonospora</taxon>
    </lineage>
</organism>
<gene>
    <name evidence="2" type="ORF">GA0070558_15029</name>
</gene>
<name>A0A1C4YJ76_9ACTN</name>
<evidence type="ECO:0000256" key="1">
    <source>
        <dbReference type="SAM" id="MobiDB-lite"/>
    </source>
</evidence>
<dbReference type="Pfam" id="PF20199">
    <property type="entry name" value="RepSA"/>
    <property type="match status" value="1"/>
</dbReference>
<dbReference type="AlphaFoldDB" id="A0A1C4YJ76"/>
<protein>
    <recommendedName>
        <fullName evidence="4">Plasmid replication initiator protein</fullName>
    </recommendedName>
</protein>
<proteinExistence type="predicted"/>
<dbReference type="RefSeq" id="WP_091286472.1">
    <property type="nucleotide sequence ID" value="NZ_FMCW01000050.1"/>
</dbReference>
<evidence type="ECO:0000313" key="3">
    <source>
        <dbReference type="Proteomes" id="UP000199375"/>
    </source>
</evidence>
<evidence type="ECO:0008006" key="4">
    <source>
        <dbReference type="Google" id="ProtNLM"/>
    </source>
</evidence>
<feature type="region of interest" description="Disordered" evidence="1">
    <location>
        <begin position="396"/>
        <end position="415"/>
    </location>
</feature>
<sequence length="514" mass="56267">MSTLHRPGVAAGRTAQALHRAATPDYFGWLEHTRTAGGCARPVRLTGTMTAVDRDTGRVLGEQHTDELPDRVLYKACGNRRAAQCPDCSWVYAGDAFQIVRCGLTGGKTVPATVARHPVVFATFTAPSFGPVHHRHVPRHTCADRRRCDCRPAPCHARRDAGTCPHGRPGACFTRHDSGDSLLGRPLCLDCYDHDHQVVWNVFAGELWRRTKQAVERHLAALCNRRGIPRVEVVTDSGRVRRVPPVRVSHGKVAEMQRRGAVHFHVLLRLDGVDPGDRHALVPPPVGITVDDLDAAVHAAARQITFATPPHPDRPQGWSIAWGEQVDVRRIGTGDGDVTDARVAAYLAKYATKATEVTGHCSTRLTPGTVDAYADPEGDHLARLIDACWRLGRPTRHRTSDTATQPEARQGDLDTTPDVYAGLRRWAHMLGYGGHFLTKARRYSVTFGLLRDTRATYRRADDGSLSVGTLAFVGSGWLTDGDALLANTAAAQHRERSRVGREELAHETWSGVAA</sequence>
<dbReference type="InterPro" id="IPR046828">
    <property type="entry name" value="RepSA"/>
</dbReference>
<evidence type="ECO:0000313" key="2">
    <source>
        <dbReference type="EMBL" id="SCF20815.1"/>
    </source>
</evidence>